<keyword evidence="1" id="KW-1133">Transmembrane helix</keyword>
<name>A0A5C5G5S4_9BASI</name>
<keyword evidence="3" id="KW-1185">Reference proteome</keyword>
<evidence type="ECO:0000313" key="3">
    <source>
        <dbReference type="Proteomes" id="UP000311382"/>
    </source>
</evidence>
<keyword evidence="1" id="KW-0472">Membrane</keyword>
<proteinExistence type="predicted"/>
<dbReference type="Proteomes" id="UP000311382">
    <property type="component" value="Unassembled WGS sequence"/>
</dbReference>
<protein>
    <submittedName>
        <fullName evidence="2">Uncharacterized protein</fullName>
    </submittedName>
</protein>
<dbReference type="EMBL" id="SOZI01000002">
    <property type="protein sequence ID" value="TNY24463.1"/>
    <property type="molecule type" value="Genomic_DNA"/>
</dbReference>
<comment type="caution">
    <text evidence="2">The sequence shown here is derived from an EMBL/GenBank/DDBJ whole genome shotgun (WGS) entry which is preliminary data.</text>
</comment>
<accession>A0A5C5G5S4</accession>
<evidence type="ECO:0000313" key="2">
    <source>
        <dbReference type="EMBL" id="TNY24463.1"/>
    </source>
</evidence>
<sequence>MVSRMAGSHIDLRKRNAAFNARVGKVNKLKTQDPLDKKPVPRWLAVVFLVLIAGGLGLELLNQIVSYFTAARAPTR</sequence>
<feature type="transmembrane region" description="Helical" evidence="1">
    <location>
        <begin position="43"/>
        <end position="62"/>
    </location>
</feature>
<dbReference type="OrthoDB" id="2523617at2759"/>
<reference evidence="2 3" key="1">
    <citation type="submission" date="2019-03" db="EMBL/GenBank/DDBJ databases">
        <title>Rhodosporidium diobovatum UCD-FST 08-225 genome sequencing, assembly, and annotation.</title>
        <authorList>
            <person name="Fakankun I.U."/>
            <person name="Fristensky B."/>
            <person name="Levin D.B."/>
        </authorList>
    </citation>
    <scope>NUCLEOTIDE SEQUENCE [LARGE SCALE GENOMIC DNA]</scope>
    <source>
        <strain evidence="2 3">UCD-FST 08-225</strain>
    </source>
</reference>
<evidence type="ECO:0000256" key="1">
    <source>
        <dbReference type="SAM" id="Phobius"/>
    </source>
</evidence>
<organism evidence="2 3">
    <name type="scientific">Rhodotorula diobovata</name>
    <dbReference type="NCBI Taxonomy" id="5288"/>
    <lineage>
        <taxon>Eukaryota</taxon>
        <taxon>Fungi</taxon>
        <taxon>Dikarya</taxon>
        <taxon>Basidiomycota</taxon>
        <taxon>Pucciniomycotina</taxon>
        <taxon>Microbotryomycetes</taxon>
        <taxon>Sporidiobolales</taxon>
        <taxon>Sporidiobolaceae</taxon>
        <taxon>Rhodotorula</taxon>
    </lineage>
</organism>
<keyword evidence="1" id="KW-0812">Transmembrane</keyword>
<dbReference type="AlphaFoldDB" id="A0A5C5G5S4"/>
<gene>
    <name evidence="2" type="ORF">DMC30DRAFT_413078</name>
</gene>